<dbReference type="Proteomes" id="UP000187209">
    <property type="component" value="Unassembled WGS sequence"/>
</dbReference>
<evidence type="ECO:0008006" key="3">
    <source>
        <dbReference type="Google" id="ProtNLM"/>
    </source>
</evidence>
<dbReference type="InterPro" id="IPR001925">
    <property type="entry name" value="Porin_Euk"/>
</dbReference>
<dbReference type="InterPro" id="IPR027246">
    <property type="entry name" value="Porin_Euk/Tom40"/>
</dbReference>
<reference evidence="1 2" key="1">
    <citation type="submission" date="2016-11" db="EMBL/GenBank/DDBJ databases">
        <title>The macronuclear genome of Stentor coeruleus: a giant cell with tiny introns.</title>
        <authorList>
            <person name="Slabodnick M."/>
            <person name="Ruby J.G."/>
            <person name="Reiff S.B."/>
            <person name="Swart E.C."/>
            <person name="Gosai S."/>
            <person name="Prabakaran S."/>
            <person name="Witkowska E."/>
            <person name="Larue G.E."/>
            <person name="Fisher S."/>
            <person name="Freeman R.M."/>
            <person name="Gunawardena J."/>
            <person name="Chu W."/>
            <person name="Stover N.A."/>
            <person name="Gregory B.D."/>
            <person name="Nowacki M."/>
            <person name="Derisi J."/>
            <person name="Roy S.W."/>
            <person name="Marshall W.F."/>
            <person name="Sood P."/>
        </authorList>
    </citation>
    <scope>NUCLEOTIDE SEQUENCE [LARGE SCALE GENOMIC DNA]</scope>
    <source>
        <strain evidence="1">WM001</strain>
    </source>
</reference>
<evidence type="ECO:0000313" key="2">
    <source>
        <dbReference type="Proteomes" id="UP000187209"/>
    </source>
</evidence>
<comment type="caution">
    <text evidence="1">The sequence shown here is derived from an EMBL/GenBank/DDBJ whole genome shotgun (WGS) entry which is preliminary data.</text>
</comment>
<dbReference type="PANTHER" id="PTHR11743">
    <property type="entry name" value="VOLTAGE-DEPENDENT ANION-SELECTIVE CHANNEL"/>
    <property type="match status" value="1"/>
</dbReference>
<keyword evidence="2" id="KW-1185">Reference proteome</keyword>
<dbReference type="GO" id="GO:0008308">
    <property type="term" value="F:voltage-gated monoatomic anion channel activity"/>
    <property type="evidence" value="ECO:0007669"/>
    <property type="project" value="InterPro"/>
</dbReference>
<dbReference type="GO" id="GO:0005741">
    <property type="term" value="C:mitochondrial outer membrane"/>
    <property type="evidence" value="ECO:0007669"/>
    <property type="project" value="InterPro"/>
</dbReference>
<organism evidence="1 2">
    <name type="scientific">Stentor coeruleus</name>
    <dbReference type="NCBI Taxonomy" id="5963"/>
    <lineage>
        <taxon>Eukaryota</taxon>
        <taxon>Sar</taxon>
        <taxon>Alveolata</taxon>
        <taxon>Ciliophora</taxon>
        <taxon>Postciliodesmatophora</taxon>
        <taxon>Heterotrichea</taxon>
        <taxon>Heterotrichida</taxon>
        <taxon>Stentoridae</taxon>
        <taxon>Stentor</taxon>
    </lineage>
</organism>
<gene>
    <name evidence="1" type="ORF">SteCoe_18266</name>
</gene>
<protein>
    <recommendedName>
        <fullName evidence="3">Voltage-dependent anion-selective channel protein 3</fullName>
    </recommendedName>
</protein>
<dbReference type="Pfam" id="PF01459">
    <property type="entry name" value="Porin_3"/>
    <property type="match status" value="1"/>
</dbReference>
<dbReference type="AlphaFoldDB" id="A0A1R2BWY2"/>
<name>A0A1R2BWY2_9CILI</name>
<evidence type="ECO:0000313" key="1">
    <source>
        <dbReference type="EMBL" id="OMJ81274.1"/>
    </source>
</evidence>
<dbReference type="PANTHER" id="PTHR11743:SF70">
    <property type="entry name" value="GH26960P-RELATED"/>
    <property type="match status" value="1"/>
</dbReference>
<sequence>MVGIESYSNLAKQQEDLVKKGFCFGQLAAVALYAKMPQGINFKSSFKYNTGSDDIVQNTSSAYLHYKSSQFTLKEEAFSSSLYKVVLELMPSSYKQFKGKVESEINGKTDSKKITASVEYSSNKVKSKIAINEEMLVKASAVGEVKPGKGLGVDLAFDSQAKRFAGYNAALWWYEDNFRVVLKHISVDKKNYKFGNLGFSGLYNWCPKLKVGAGVTYAKGGDSEIKVGLQYLPADGSVFKARVDQGGVLGFSLRHKVCERVTLVTASQFSIGDPRAVFGLRVKINQ</sequence>
<dbReference type="OrthoDB" id="319862at2759"/>
<dbReference type="InterPro" id="IPR023614">
    <property type="entry name" value="Porin_dom_sf"/>
</dbReference>
<dbReference type="EMBL" id="MPUH01000386">
    <property type="protein sequence ID" value="OMJ81274.1"/>
    <property type="molecule type" value="Genomic_DNA"/>
</dbReference>
<proteinExistence type="predicted"/>
<accession>A0A1R2BWY2</accession>
<dbReference type="Gene3D" id="2.40.160.10">
    <property type="entry name" value="Porin"/>
    <property type="match status" value="1"/>
</dbReference>